<dbReference type="PANTHER" id="PTHR21197">
    <property type="entry name" value="UDP-GALACTOPYRANOSE MUTASE"/>
    <property type="match status" value="1"/>
</dbReference>
<comment type="caution">
    <text evidence="2">The sequence shown here is derived from an EMBL/GenBank/DDBJ whole genome shotgun (WGS) entry which is preliminary data.</text>
</comment>
<dbReference type="Pfam" id="PF03275">
    <property type="entry name" value="GLF"/>
    <property type="match status" value="1"/>
</dbReference>
<evidence type="ECO:0000313" key="3">
    <source>
        <dbReference type="Proteomes" id="UP001202550"/>
    </source>
</evidence>
<dbReference type="Proteomes" id="UP001202550">
    <property type="component" value="Unassembled WGS sequence"/>
</dbReference>
<keyword evidence="3" id="KW-1185">Reference proteome</keyword>
<organism evidence="2 3">
    <name type="scientific">Roseinatronobacter domitianus</name>
    <dbReference type="NCBI Taxonomy" id="2940293"/>
    <lineage>
        <taxon>Bacteria</taxon>
        <taxon>Pseudomonadati</taxon>
        <taxon>Pseudomonadota</taxon>
        <taxon>Alphaproteobacteria</taxon>
        <taxon>Rhodobacterales</taxon>
        <taxon>Paracoccaceae</taxon>
        <taxon>Roseinatronobacter</taxon>
    </lineage>
</organism>
<dbReference type="Gene3D" id="3.40.50.720">
    <property type="entry name" value="NAD(P)-binding Rossmann-like Domain"/>
    <property type="match status" value="3"/>
</dbReference>
<dbReference type="SUPFAM" id="SSF54373">
    <property type="entry name" value="FAD-linked reductases, C-terminal domain"/>
    <property type="match status" value="1"/>
</dbReference>
<dbReference type="Pfam" id="PF13450">
    <property type="entry name" value="NAD_binding_8"/>
    <property type="match status" value="1"/>
</dbReference>
<proteinExistence type="predicted"/>
<dbReference type="SUPFAM" id="SSF51971">
    <property type="entry name" value="Nucleotide-binding domain"/>
    <property type="match status" value="1"/>
</dbReference>
<dbReference type="PANTHER" id="PTHR21197:SF0">
    <property type="entry name" value="UDP-GALACTOPYRANOSE MUTASE"/>
    <property type="match status" value="1"/>
</dbReference>
<evidence type="ECO:0000259" key="1">
    <source>
        <dbReference type="Pfam" id="PF03275"/>
    </source>
</evidence>
<reference evidence="2 3" key="1">
    <citation type="submission" date="2022-05" db="EMBL/GenBank/DDBJ databases">
        <title>Seasonal and diel survey of microbial diversity of the Tyrrhenian coast.</title>
        <authorList>
            <person name="Gattoni G."/>
            <person name="Corral P."/>
        </authorList>
    </citation>
    <scope>NUCLEOTIDE SEQUENCE [LARGE SCALE GENOMIC DNA]</scope>
    <source>
        <strain evidence="2 3">V10</strain>
    </source>
</reference>
<dbReference type="EMBL" id="JALZWP010000026">
    <property type="protein sequence ID" value="MCL1630152.1"/>
    <property type="molecule type" value="Genomic_DNA"/>
</dbReference>
<evidence type="ECO:0000313" key="2">
    <source>
        <dbReference type="EMBL" id="MCL1630152.1"/>
    </source>
</evidence>
<accession>A0ABT0M5L6</accession>
<protein>
    <submittedName>
        <fullName evidence="2">FAD-dependent oxidoreductase</fullName>
    </submittedName>
</protein>
<sequence>MTDPKHILIVGAGFTGAVVARQLAEAGHRVLVIDERNHVAGNCHTERDPETGVMVHVYGPHIFHTGDDGVWRFINDHCTMMPYRHQVRAVVRGQVYSMPINLHTINQFLGTNLSPAEAQARITDLAESTITDPQSFEEQALKFVGRDIYEGFFRGYTRKQWGVDPTRLPAAILKRLPLRFTYDDNYFAHPYQGIPKEGYTAAVDSILRHPGIELRTNVSAEDTDTASFDHTVYTGPLDRYFQHRLGRLSYRTLRFERDVRPAPHQGTAVLNYCDEDVPYTRITEHMYFAPWEVQSFEKSVLYTEYSAAAGPDDIPYYPVRLIDDKALLTQYVSLAQNTPKVTFAGRLGSYAYLDMDVSIRRAMDVADMLKTSFDRNQPPKPFVHDI</sequence>
<dbReference type="InterPro" id="IPR015899">
    <property type="entry name" value="UDP-GalPyranose_mutase_C"/>
</dbReference>
<feature type="domain" description="UDP-galactopyranose mutase C-terminal" evidence="1">
    <location>
        <begin position="152"/>
        <end position="352"/>
    </location>
</feature>
<gene>
    <name evidence="2" type="ORF">M3N55_15630</name>
</gene>
<name>A0ABT0M5L6_9RHOB</name>